<dbReference type="SMART" id="SM00248">
    <property type="entry name" value="ANK"/>
    <property type="match status" value="7"/>
</dbReference>
<dbReference type="PANTHER" id="PTHR24123">
    <property type="entry name" value="ANKYRIN REPEAT-CONTAINING"/>
    <property type="match status" value="1"/>
</dbReference>
<evidence type="ECO:0000256" key="1">
    <source>
        <dbReference type="ARBA" id="ARBA00022737"/>
    </source>
</evidence>
<evidence type="ECO:0000313" key="3">
    <source>
        <dbReference type="EMBL" id="QID06477.1"/>
    </source>
</evidence>
<dbReference type="SUPFAM" id="SSF48403">
    <property type="entry name" value="Ankyrin repeat"/>
    <property type="match status" value="1"/>
</dbReference>
<reference evidence="3" key="1">
    <citation type="submission" date="2019-07" db="EMBL/GenBank/DDBJ databases">
        <title>The discovery of a new lineage B mimivirus raises questions about particles surface fibrils.</title>
        <authorList>
            <person name="Silva L.K.S."/>
            <person name="Rodrigues R.A.L."/>
            <person name="Andrade A.C.S.P."/>
            <person name="Hikida H."/>
            <person name="Andreani J."/>
            <person name="Levasseur A."/>
            <person name="La Scola B."/>
            <person name="Abrahao J.S."/>
        </authorList>
    </citation>
    <scope>NUCLEOTIDE SEQUENCE</scope>
    <source>
        <strain evidence="3">B60</strain>
    </source>
</reference>
<dbReference type="Pfam" id="PF00023">
    <property type="entry name" value="Ank"/>
    <property type="match status" value="2"/>
</dbReference>
<protein>
    <submittedName>
        <fullName evidence="3">Ankyrin repeat-containing protein</fullName>
    </submittedName>
</protein>
<dbReference type="PANTHER" id="PTHR24123:SF33">
    <property type="entry name" value="PROTEIN HOS4"/>
    <property type="match status" value="1"/>
</dbReference>
<dbReference type="InterPro" id="IPR051165">
    <property type="entry name" value="Multifunctional_ANK_Repeat"/>
</dbReference>
<keyword evidence="1" id="KW-0677">Repeat</keyword>
<dbReference type="InterPro" id="IPR002110">
    <property type="entry name" value="Ankyrin_rpt"/>
</dbReference>
<keyword evidence="2" id="KW-0040">ANK repeat</keyword>
<dbReference type="Pfam" id="PF12796">
    <property type="entry name" value="Ank_2"/>
    <property type="match status" value="1"/>
</dbReference>
<dbReference type="PROSITE" id="PS50297">
    <property type="entry name" value="ANK_REP_REGION"/>
    <property type="match status" value="3"/>
</dbReference>
<dbReference type="InterPro" id="IPR036770">
    <property type="entry name" value="Ankyrin_rpt-contain_sf"/>
</dbReference>
<dbReference type="PROSITE" id="PS50088">
    <property type="entry name" value="ANK_REPEAT"/>
    <property type="match status" value="3"/>
</dbReference>
<name>A0A6G6AD42_9VIRU</name>
<dbReference type="Gene3D" id="1.25.40.20">
    <property type="entry name" value="Ankyrin repeat-containing domain"/>
    <property type="match status" value="2"/>
</dbReference>
<evidence type="ECO:0000256" key="2">
    <source>
        <dbReference type="ARBA" id="ARBA00023043"/>
    </source>
</evidence>
<accession>A0A6G6AD42</accession>
<organism evidence="3">
    <name type="scientific">Borely moumouvirus</name>
    <dbReference type="NCBI Taxonomy" id="2712067"/>
    <lineage>
        <taxon>Viruses</taxon>
        <taxon>Varidnaviria</taxon>
        <taxon>Bamfordvirae</taxon>
        <taxon>Nucleocytoviricota</taxon>
        <taxon>Megaviricetes</taxon>
        <taxon>Imitervirales</taxon>
        <taxon>Mimiviridae</taxon>
        <taxon>Megamimivirinae</taxon>
        <taxon>Moumouvirus</taxon>
    </lineage>
</organism>
<dbReference type="EMBL" id="MN175499">
    <property type="protein sequence ID" value="QID06477.1"/>
    <property type="molecule type" value="Genomic_DNA"/>
</dbReference>
<sequence length="433" mass="49115">MSKIVKKYPIGKKDERSLVRLIISGKKDLDTYQKIKVCLENDKNQVNCVDENGWSPLILACTACWSSIEIIKLLIEFGADVNYCNNDESVLMKSLMLKPNNSKNNNIQIIKLLIESGVDLNMQNIYGWTALMLVCKYSDINNNIDIVKLLIESGANLNIQNIYIMSALAIACEFINTTSNIETIKVLLAACNNNLKENALLISACHNNIEAIKLLLENDVDINCRNIDGKTPLIFASMSSKLEAVKLLLELGADPNIQEKNNATALIYTCQISMNLEIIKLLLHYNTNPSLKDYMGRSALYYASGGIVKDKDIEAFLFLLNYSSESDYVSENENIFINLPNKYFLKCLKIINEIAYQKMAMKYIHKQIKYVSNKLLYNPDSIRSRLIILKLTSENNPIKNCITWDNLQLFDYLGLYDLDSISDKVSDALKYLD</sequence>
<proteinExistence type="predicted"/>